<evidence type="ECO:0000256" key="4">
    <source>
        <dbReference type="SAM" id="MobiDB-lite"/>
    </source>
</evidence>
<dbReference type="RefSeq" id="WP_270677000.1">
    <property type="nucleotide sequence ID" value="NZ_JAQFWP010000011.1"/>
</dbReference>
<comment type="caution">
    <text evidence="6">The sequence shown here is derived from an EMBL/GenBank/DDBJ whole genome shotgun (WGS) entry which is preliminary data.</text>
</comment>
<dbReference type="Gene3D" id="3.40.50.300">
    <property type="entry name" value="P-loop containing nucleotide triphosphate hydrolases"/>
    <property type="match status" value="1"/>
</dbReference>
<reference evidence="6" key="1">
    <citation type="submission" date="2023-01" db="EMBL/GenBank/DDBJ databases">
        <title>Draft genome sequence of Nocardiopsis sp. LSu2-4 isolated from halophytes.</title>
        <authorList>
            <person name="Duangmal K."/>
            <person name="Chantavorakit T."/>
        </authorList>
    </citation>
    <scope>NUCLEOTIDE SEQUENCE</scope>
    <source>
        <strain evidence="6">LSu2-4</strain>
    </source>
</reference>
<dbReference type="PANTHER" id="PTHR22683:SF41">
    <property type="entry name" value="DNA TRANSLOCASE FTSK"/>
    <property type="match status" value="1"/>
</dbReference>
<keyword evidence="7" id="KW-1185">Reference proteome</keyword>
<dbReference type="PROSITE" id="PS50901">
    <property type="entry name" value="FTSK"/>
    <property type="match status" value="1"/>
</dbReference>
<feature type="compositionally biased region" description="Low complexity" evidence="4">
    <location>
        <begin position="536"/>
        <end position="552"/>
    </location>
</feature>
<feature type="domain" description="FtsK" evidence="5">
    <location>
        <begin position="252"/>
        <end position="437"/>
    </location>
</feature>
<evidence type="ECO:0000256" key="3">
    <source>
        <dbReference type="PROSITE-ProRule" id="PRU00289"/>
    </source>
</evidence>
<feature type="region of interest" description="Disordered" evidence="4">
    <location>
        <begin position="526"/>
        <end position="559"/>
    </location>
</feature>
<sequence length="685" mass="73452">MSSKDIVIQPQHEKSLGKRMADRAAERAVSVIGPLAPPYVVGGGLVGAAGLLHSVYGGTDATAWVTMGETAAGMALAGFTYVVSHARSAFGRMHSTVTVLASTGLLAAGTITGPLESPTVHALLFGGVPLALSWNMRRAVRSDAFADLRERWMKGGVREAFGFEGSRWRTTDDKEHRSEHAVRLRPGQVAEDFTRELPRIASALKVRRGSLSAVADEDQADLVKVTHIKGGSIAKESLPWPGPSAPGACIYDSPLVLGVSADWEAAGYSPADTHVLLSGTSGAGKSFGGAWNLAAEVISRKNAVLWGADAAKSLQTFGPMIAGMERCAPTKKAGRQLLKVIHAVIDPRTKELGRRKFKSWHPDSGLSYIVVLLEEASELFTVEDLKKLLSIGKAARSAGIHLVVSLQRATHDQMPTTLRAQLNSAVSFGISDSADNQFALPERAIDAGADPSKWGDRRPGMFYVAAKDTPDERLAVENRSYEITTQQMEEHAHAFGAGELDPITAKAAIAAIGEAAWEALNPRSDRFIGLSDDGDQTTPAATPTGQAPATGPDQEENVDENAATRYDPADDDEWAEEAPATPDADPGLPADLTVPPPVPTTKMSFGPPPTVREVSPDTARQMVRAAVDRMGEEPFKRHQIISELAPMVRKSRAWYSDRLKELVEDGTLVFDREEQTYCRRALVPA</sequence>
<dbReference type="SUPFAM" id="SSF52540">
    <property type="entry name" value="P-loop containing nucleoside triphosphate hydrolases"/>
    <property type="match status" value="1"/>
</dbReference>
<dbReference type="PANTHER" id="PTHR22683">
    <property type="entry name" value="SPORULATION PROTEIN RELATED"/>
    <property type="match status" value="1"/>
</dbReference>
<keyword evidence="1 3" id="KW-0547">Nucleotide-binding</keyword>
<dbReference type="EMBL" id="JAQFWP010000011">
    <property type="protein sequence ID" value="MDA2804454.1"/>
    <property type="molecule type" value="Genomic_DNA"/>
</dbReference>
<evidence type="ECO:0000313" key="6">
    <source>
        <dbReference type="EMBL" id="MDA2804454.1"/>
    </source>
</evidence>
<keyword evidence="2 3" id="KW-0067">ATP-binding</keyword>
<proteinExistence type="predicted"/>
<name>A0ABT4TJL3_9ACTN</name>
<accession>A0ABT4TJL3</accession>
<evidence type="ECO:0000259" key="5">
    <source>
        <dbReference type="PROSITE" id="PS50901"/>
    </source>
</evidence>
<dbReference type="InterPro" id="IPR050206">
    <property type="entry name" value="FtsK/SpoIIIE/SftA"/>
</dbReference>
<dbReference type="Proteomes" id="UP001165685">
    <property type="component" value="Unassembled WGS sequence"/>
</dbReference>
<dbReference type="InterPro" id="IPR027417">
    <property type="entry name" value="P-loop_NTPase"/>
</dbReference>
<protein>
    <recommendedName>
        <fullName evidence="5">FtsK domain-containing protein</fullName>
    </recommendedName>
</protein>
<feature type="compositionally biased region" description="Low complexity" evidence="4">
    <location>
        <begin position="577"/>
        <end position="586"/>
    </location>
</feature>
<evidence type="ECO:0000256" key="1">
    <source>
        <dbReference type="ARBA" id="ARBA00022741"/>
    </source>
</evidence>
<evidence type="ECO:0000256" key="2">
    <source>
        <dbReference type="ARBA" id="ARBA00022840"/>
    </source>
</evidence>
<dbReference type="InterPro" id="IPR002543">
    <property type="entry name" value="FtsK_dom"/>
</dbReference>
<feature type="binding site" evidence="3">
    <location>
        <begin position="279"/>
        <end position="286"/>
    </location>
    <ligand>
        <name>ATP</name>
        <dbReference type="ChEBI" id="CHEBI:30616"/>
    </ligand>
</feature>
<organism evidence="6 7">
    <name type="scientific">Nocardiopsis suaedae</name>
    <dbReference type="NCBI Taxonomy" id="3018444"/>
    <lineage>
        <taxon>Bacteria</taxon>
        <taxon>Bacillati</taxon>
        <taxon>Actinomycetota</taxon>
        <taxon>Actinomycetes</taxon>
        <taxon>Streptosporangiales</taxon>
        <taxon>Nocardiopsidaceae</taxon>
        <taxon>Nocardiopsis</taxon>
    </lineage>
</organism>
<gene>
    <name evidence="6" type="ORF">O4U47_08020</name>
</gene>
<evidence type="ECO:0000313" key="7">
    <source>
        <dbReference type="Proteomes" id="UP001165685"/>
    </source>
</evidence>
<feature type="region of interest" description="Disordered" evidence="4">
    <location>
        <begin position="572"/>
        <end position="616"/>
    </location>
</feature>